<dbReference type="RefSeq" id="WP_196934903.1">
    <property type="nucleotide sequence ID" value="NZ_MU158698.1"/>
</dbReference>
<dbReference type="PANTHER" id="PTHR31435:SF10">
    <property type="entry name" value="BSR4717 PROTEIN"/>
    <property type="match status" value="1"/>
</dbReference>
<name>A0A928YQP8_9SPHI</name>
<evidence type="ECO:0000313" key="3">
    <source>
        <dbReference type="EMBL" id="MBE8712573.1"/>
    </source>
</evidence>
<dbReference type="EMBL" id="PRDK01000001">
    <property type="protein sequence ID" value="MBE8712573.1"/>
    <property type="molecule type" value="Genomic_DNA"/>
</dbReference>
<proteinExistence type="predicted"/>
<evidence type="ECO:0000313" key="4">
    <source>
        <dbReference type="Proteomes" id="UP000616201"/>
    </source>
</evidence>
<dbReference type="PROSITE" id="PS51186">
    <property type="entry name" value="GNAT"/>
    <property type="match status" value="1"/>
</dbReference>
<keyword evidence="4" id="KW-1185">Reference proteome</keyword>
<dbReference type="GO" id="GO:0016747">
    <property type="term" value="F:acyltransferase activity, transferring groups other than amino-acyl groups"/>
    <property type="evidence" value="ECO:0007669"/>
    <property type="project" value="InterPro"/>
</dbReference>
<dbReference type="Gene3D" id="3.40.630.30">
    <property type="match status" value="1"/>
</dbReference>
<dbReference type="Pfam" id="PF14542">
    <property type="entry name" value="Acetyltransf_CG"/>
    <property type="match status" value="1"/>
</dbReference>
<evidence type="ECO:0000259" key="1">
    <source>
        <dbReference type="PROSITE" id="PS51186"/>
    </source>
</evidence>
<dbReference type="InterPro" id="IPR016181">
    <property type="entry name" value="Acyl_CoA_acyltransferase"/>
</dbReference>
<dbReference type="PANTHER" id="PTHR31435">
    <property type="entry name" value="PROTEIN NATD1"/>
    <property type="match status" value="1"/>
</dbReference>
<organism evidence="3 4">
    <name type="scientific">Sphingobacterium hungaricum</name>
    <dbReference type="NCBI Taxonomy" id="2082723"/>
    <lineage>
        <taxon>Bacteria</taxon>
        <taxon>Pseudomonadati</taxon>
        <taxon>Bacteroidota</taxon>
        <taxon>Sphingobacteriia</taxon>
        <taxon>Sphingobacteriales</taxon>
        <taxon>Sphingobacteriaceae</taxon>
        <taxon>Sphingobacterium</taxon>
    </lineage>
</organism>
<protein>
    <submittedName>
        <fullName evidence="3">GNAT family N-acetyltransferase</fullName>
    </submittedName>
</protein>
<dbReference type="Proteomes" id="UP000616201">
    <property type="component" value="Unassembled WGS sequence"/>
</dbReference>
<dbReference type="CDD" id="cd04301">
    <property type="entry name" value="NAT_SF"/>
    <property type="match status" value="1"/>
</dbReference>
<dbReference type="PROSITE" id="PS51729">
    <property type="entry name" value="GNAT_YJDJ"/>
    <property type="match status" value="1"/>
</dbReference>
<dbReference type="SUPFAM" id="SSF55729">
    <property type="entry name" value="Acyl-CoA N-acyltransferases (Nat)"/>
    <property type="match status" value="1"/>
</dbReference>
<feature type="domain" description="N-acetyltransferase" evidence="1">
    <location>
        <begin position="1"/>
        <end position="93"/>
    </location>
</feature>
<dbReference type="AlphaFoldDB" id="A0A928YQP8"/>
<sequence>MEINQVHSGNKGSFVAVDDDFQLGEIVYSMKSDDTLVIEHTEVEPISKGRGIGKSLVFKVADYARVNGLKVIALCPFAKSIFKKNEEIQDVLE</sequence>
<reference evidence="3" key="1">
    <citation type="submission" date="2018-02" db="EMBL/GenBank/DDBJ databases">
        <authorList>
            <person name="Vasarhelyi B.M."/>
            <person name="Deshmukh S."/>
            <person name="Balint B."/>
            <person name="Kukolya J."/>
        </authorList>
    </citation>
    <scope>NUCLEOTIDE SEQUENCE</scope>
    <source>
        <strain evidence="3">KB22</strain>
    </source>
</reference>
<dbReference type="InterPro" id="IPR031165">
    <property type="entry name" value="GNAT_YJDJ"/>
</dbReference>
<dbReference type="InterPro" id="IPR000182">
    <property type="entry name" value="GNAT_dom"/>
</dbReference>
<accession>A0A928YQP8</accession>
<comment type="caution">
    <text evidence="3">The sequence shown here is derived from an EMBL/GenBank/DDBJ whole genome shotgun (WGS) entry which is preliminary data.</text>
</comment>
<evidence type="ECO:0000259" key="2">
    <source>
        <dbReference type="PROSITE" id="PS51729"/>
    </source>
</evidence>
<dbReference type="InterPro" id="IPR045057">
    <property type="entry name" value="Gcn5-rel_NAT"/>
</dbReference>
<feature type="domain" description="N-acetyltransferase" evidence="2">
    <location>
        <begin position="6"/>
        <end position="93"/>
    </location>
</feature>
<gene>
    <name evidence="3" type="ORF">C4F49_02610</name>
</gene>